<evidence type="ECO:0000313" key="1">
    <source>
        <dbReference type="EMBL" id="ORX16584.1"/>
    </source>
</evidence>
<evidence type="ECO:0000313" key="2">
    <source>
        <dbReference type="Proteomes" id="UP000193964"/>
    </source>
</evidence>
<name>A0A1X2FDU1_9MYCO</name>
<organism evidence="1 2">
    <name type="scientific">Mycolicibacterium wolinskyi</name>
    <dbReference type="NCBI Taxonomy" id="59750"/>
    <lineage>
        <taxon>Bacteria</taxon>
        <taxon>Bacillati</taxon>
        <taxon>Actinomycetota</taxon>
        <taxon>Actinomycetes</taxon>
        <taxon>Mycobacteriales</taxon>
        <taxon>Mycobacteriaceae</taxon>
        <taxon>Mycolicibacterium</taxon>
    </lineage>
</organism>
<gene>
    <name evidence="1" type="ORF">AWC31_21415</name>
</gene>
<dbReference type="EMBL" id="LQQA01000010">
    <property type="protein sequence ID" value="ORX16584.1"/>
    <property type="molecule type" value="Genomic_DNA"/>
</dbReference>
<comment type="caution">
    <text evidence="1">The sequence shown here is derived from an EMBL/GenBank/DDBJ whole genome shotgun (WGS) entry which is preliminary data.</text>
</comment>
<sequence>MSERRWQRGIWLAIALVTVVIPGCDSPAPETPSTSANQQCPGAGFTVEQFIGDWQEQDSPTTISLGAHGALKSDADGVIDFGTWRFTRWDETPAKDRQPESAADTCVLWLQWTDGAGDRDFVYVPLKVAKDRLELSYVGRGNTLVWLRSPVSQ</sequence>
<dbReference type="OrthoDB" id="4640569at2"/>
<accession>A0A1X2FDU1</accession>
<dbReference type="RefSeq" id="WP_085144172.1">
    <property type="nucleotide sequence ID" value="NZ_JACKUA010000014.1"/>
</dbReference>
<reference evidence="1 2" key="1">
    <citation type="submission" date="2016-01" db="EMBL/GenBank/DDBJ databases">
        <title>The new phylogeny of the genus Mycobacterium.</title>
        <authorList>
            <person name="Tarcisio F."/>
            <person name="Conor M."/>
            <person name="Antonella G."/>
            <person name="Elisabetta G."/>
            <person name="Giulia F.S."/>
            <person name="Sara T."/>
            <person name="Anna F."/>
            <person name="Clotilde B."/>
            <person name="Roberto B."/>
            <person name="Veronica D.S."/>
            <person name="Fabio R."/>
            <person name="Monica P."/>
            <person name="Olivier J."/>
            <person name="Enrico T."/>
            <person name="Nicola S."/>
        </authorList>
    </citation>
    <scope>NUCLEOTIDE SEQUENCE [LARGE SCALE GENOMIC DNA]</scope>
    <source>
        <strain evidence="1 2">ATCC 700010</strain>
    </source>
</reference>
<protein>
    <submittedName>
        <fullName evidence="1">Uncharacterized protein</fullName>
    </submittedName>
</protein>
<dbReference type="AlphaFoldDB" id="A0A1X2FDU1"/>
<dbReference type="Proteomes" id="UP000193964">
    <property type="component" value="Unassembled WGS sequence"/>
</dbReference>
<proteinExistence type="predicted"/>